<keyword evidence="2" id="KW-0808">Transferase</keyword>
<dbReference type="AlphaFoldDB" id="A0A1W1ELK4"/>
<feature type="domain" description="ThiD2" evidence="1">
    <location>
        <begin position="6"/>
        <end position="123"/>
    </location>
</feature>
<evidence type="ECO:0000313" key="2">
    <source>
        <dbReference type="EMBL" id="SHO81755.1"/>
    </source>
</evidence>
<dbReference type="InterPro" id="IPR041397">
    <property type="entry name" value="ThiD2"/>
</dbReference>
<sequence>MTKVWRLIDANLNRLREGLRVVEDINRYIYDDKDITSRLKTLRHSLQKAYSKDRIKNRDILGDVATKTTKSELNRTSIDDIIIANFCRVSESARVLEEAFKIVDIELSQDFKLLRYEIYEIERLYHTKD</sequence>
<gene>
    <name evidence="2" type="ORF">MNB_SV-15-1027</name>
</gene>
<dbReference type="Pfam" id="PF17792">
    <property type="entry name" value="ThiD2"/>
    <property type="match status" value="1"/>
</dbReference>
<dbReference type="EC" id="2.5.1.3" evidence="2"/>
<dbReference type="EMBL" id="FRYL01000049">
    <property type="protein sequence ID" value="SHO81755.1"/>
    <property type="molecule type" value="Genomic_DNA"/>
</dbReference>
<evidence type="ECO:0000259" key="1">
    <source>
        <dbReference type="Pfam" id="PF17792"/>
    </source>
</evidence>
<accession>A0A1W1ELK4</accession>
<dbReference type="GO" id="GO:0004789">
    <property type="term" value="F:thiamine-phosphate diphosphorylase activity"/>
    <property type="evidence" value="ECO:0007669"/>
    <property type="project" value="UniProtKB-EC"/>
</dbReference>
<protein>
    <submittedName>
        <fullName evidence="2">Thiamin-phosphate pyrophosphorylase</fullName>
        <ecNumber evidence="2">2.5.1.3</ecNumber>
    </submittedName>
</protein>
<reference evidence="2" key="1">
    <citation type="submission" date="2016-10" db="EMBL/GenBank/DDBJ databases">
        <authorList>
            <person name="de Groot N.N."/>
        </authorList>
    </citation>
    <scope>NUCLEOTIDE SEQUENCE</scope>
</reference>
<name>A0A1W1ELK4_9ZZZZ</name>
<proteinExistence type="predicted"/>
<organism evidence="2">
    <name type="scientific">hydrothermal vent metagenome</name>
    <dbReference type="NCBI Taxonomy" id="652676"/>
    <lineage>
        <taxon>unclassified sequences</taxon>
        <taxon>metagenomes</taxon>
        <taxon>ecological metagenomes</taxon>
    </lineage>
</organism>